<reference evidence="5 6" key="1">
    <citation type="submission" date="2019-02" db="EMBL/GenBank/DDBJ databases">
        <title>Deep-cultivation of Planctomycetes and their phenomic and genomic characterization uncovers novel biology.</title>
        <authorList>
            <person name="Wiegand S."/>
            <person name="Jogler M."/>
            <person name="Boedeker C."/>
            <person name="Pinto D."/>
            <person name="Vollmers J."/>
            <person name="Rivas-Marin E."/>
            <person name="Kohn T."/>
            <person name="Peeters S.H."/>
            <person name="Heuer A."/>
            <person name="Rast P."/>
            <person name="Oberbeckmann S."/>
            <person name="Bunk B."/>
            <person name="Jeske O."/>
            <person name="Meyerdierks A."/>
            <person name="Storesund J.E."/>
            <person name="Kallscheuer N."/>
            <person name="Luecker S."/>
            <person name="Lage O.M."/>
            <person name="Pohl T."/>
            <person name="Merkel B.J."/>
            <person name="Hornburger P."/>
            <person name="Mueller R.-W."/>
            <person name="Bruemmer F."/>
            <person name="Labrenz M."/>
            <person name="Spormann A.M."/>
            <person name="Op den Camp H."/>
            <person name="Overmann J."/>
            <person name="Amann R."/>
            <person name="Jetten M.S.M."/>
            <person name="Mascher T."/>
            <person name="Medema M.H."/>
            <person name="Devos D.P."/>
            <person name="Kaster A.-K."/>
            <person name="Ovreas L."/>
            <person name="Rohde M."/>
            <person name="Galperin M.Y."/>
            <person name="Jogler C."/>
        </authorList>
    </citation>
    <scope>NUCLEOTIDE SEQUENCE [LARGE SCALE GENOMIC DNA]</scope>
    <source>
        <strain evidence="5 6">Pan181</strain>
    </source>
</reference>
<gene>
    <name evidence="5" type="primary">cysE_1</name>
    <name evidence="5" type="ORF">Pan181_12400</name>
</gene>
<dbReference type="Proteomes" id="UP000315750">
    <property type="component" value="Chromosome"/>
</dbReference>
<evidence type="ECO:0000256" key="3">
    <source>
        <dbReference type="ARBA" id="ARBA00023315"/>
    </source>
</evidence>
<keyword evidence="2" id="KW-0677">Repeat</keyword>
<dbReference type="KEGG" id="amuc:Pan181_12400"/>
<dbReference type="CDD" id="cd03354">
    <property type="entry name" value="LbH_SAT"/>
    <property type="match status" value="1"/>
</dbReference>
<dbReference type="SUPFAM" id="SSF51161">
    <property type="entry name" value="Trimeric LpxA-like enzymes"/>
    <property type="match status" value="1"/>
</dbReference>
<proteinExistence type="predicted"/>
<evidence type="ECO:0000256" key="2">
    <source>
        <dbReference type="ARBA" id="ARBA00022737"/>
    </source>
</evidence>
<protein>
    <submittedName>
        <fullName evidence="5">Serine acetyltransferase</fullName>
        <ecNumber evidence="5">2.3.1.30</ecNumber>
    </submittedName>
</protein>
<sequence>MTYKSYASEPFMSPITAQDATDSPASAGHQPTSPAVPIDISGSRNLNPAGMTLWQLWREDYHTHGRKLFDQGFWSVAVHRFGNWRMGIKWKLVRMPFTLLYNVSFKLVEILTGITLPYTCRLGRRVHVWHHSGIIISAYAIGDDVHLRQSTTMGVVRRDENADIPIIEDRVDIGCGVCILGGVRVGHDSVIGANAVVLEDVPPHSIAVGIPARVIPKKKAASDD</sequence>
<dbReference type="InterPro" id="IPR018357">
    <property type="entry name" value="Hexapep_transf_CS"/>
</dbReference>
<dbReference type="EMBL" id="CP036278">
    <property type="protein sequence ID" value="QDU55054.1"/>
    <property type="molecule type" value="Genomic_DNA"/>
</dbReference>
<organism evidence="5 6">
    <name type="scientific">Aeoliella mucimassa</name>
    <dbReference type="NCBI Taxonomy" id="2527972"/>
    <lineage>
        <taxon>Bacteria</taxon>
        <taxon>Pseudomonadati</taxon>
        <taxon>Planctomycetota</taxon>
        <taxon>Planctomycetia</taxon>
        <taxon>Pirellulales</taxon>
        <taxon>Lacipirellulaceae</taxon>
        <taxon>Aeoliella</taxon>
    </lineage>
</organism>
<keyword evidence="3 5" id="KW-0012">Acyltransferase</keyword>
<dbReference type="RefSeq" id="WP_197528957.1">
    <property type="nucleotide sequence ID" value="NZ_CP036278.1"/>
</dbReference>
<dbReference type="InterPro" id="IPR045304">
    <property type="entry name" value="LbH_SAT"/>
</dbReference>
<evidence type="ECO:0000313" key="6">
    <source>
        <dbReference type="Proteomes" id="UP000315750"/>
    </source>
</evidence>
<dbReference type="GO" id="GO:0009001">
    <property type="term" value="F:serine O-acetyltransferase activity"/>
    <property type="evidence" value="ECO:0007669"/>
    <property type="project" value="UniProtKB-EC"/>
</dbReference>
<dbReference type="PANTHER" id="PTHR42811">
    <property type="entry name" value="SERINE ACETYLTRANSFERASE"/>
    <property type="match status" value="1"/>
</dbReference>
<dbReference type="Gene3D" id="2.160.10.10">
    <property type="entry name" value="Hexapeptide repeat proteins"/>
    <property type="match status" value="1"/>
</dbReference>
<feature type="region of interest" description="Disordered" evidence="4">
    <location>
        <begin position="18"/>
        <end position="43"/>
    </location>
</feature>
<keyword evidence="6" id="KW-1185">Reference proteome</keyword>
<name>A0A518AK47_9BACT</name>
<accession>A0A518AK47</accession>
<evidence type="ECO:0000313" key="5">
    <source>
        <dbReference type="EMBL" id="QDU55054.1"/>
    </source>
</evidence>
<dbReference type="EC" id="2.3.1.30" evidence="5"/>
<dbReference type="InterPro" id="IPR011004">
    <property type="entry name" value="Trimer_LpxA-like_sf"/>
</dbReference>
<feature type="compositionally biased region" description="Polar residues" evidence="4">
    <location>
        <begin position="18"/>
        <end position="33"/>
    </location>
</feature>
<evidence type="ECO:0000256" key="4">
    <source>
        <dbReference type="SAM" id="MobiDB-lite"/>
    </source>
</evidence>
<dbReference type="PROSITE" id="PS00101">
    <property type="entry name" value="HEXAPEP_TRANSFERASES"/>
    <property type="match status" value="1"/>
</dbReference>
<dbReference type="AlphaFoldDB" id="A0A518AK47"/>
<evidence type="ECO:0000256" key="1">
    <source>
        <dbReference type="ARBA" id="ARBA00022679"/>
    </source>
</evidence>
<keyword evidence="1 5" id="KW-0808">Transferase</keyword>